<dbReference type="FunCoup" id="E9GTT3">
    <property type="interactions" value="69"/>
</dbReference>
<dbReference type="InterPro" id="IPR050127">
    <property type="entry name" value="Serine_Proteases_S1"/>
</dbReference>
<keyword evidence="2" id="KW-0964">Secreted</keyword>
<keyword evidence="5 7" id="KW-0720">Serine protease</keyword>
<dbReference type="PROSITE" id="PS00134">
    <property type="entry name" value="TRYPSIN_HIS"/>
    <property type="match status" value="1"/>
</dbReference>
<dbReference type="SMART" id="SM00020">
    <property type="entry name" value="Tryp_SPc"/>
    <property type="match status" value="1"/>
</dbReference>
<keyword evidence="6" id="KW-1015">Disulfide bond</keyword>
<dbReference type="InterPro" id="IPR033116">
    <property type="entry name" value="TRYPSIN_SER"/>
</dbReference>
<evidence type="ECO:0000256" key="4">
    <source>
        <dbReference type="ARBA" id="ARBA00022801"/>
    </source>
</evidence>
<dbReference type="eggNOG" id="KOG3627">
    <property type="taxonomic scope" value="Eukaryota"/>
</dbReference>
<feature type="domain" description="Peptidase S1" evidence="9">
    <location>
        <begin position="42"/>
        <end position="286"/>
    </location>
</feature>
<dbReference type="GO" id="GO:0005576">
    <property type="term" value="C:extracellular region"/>
    <property type="evidence" value="ECO:0007669"/>
    <property type="project" value="UniProtKB-SubCell"/>
</dbReference>
<gene>
    <name evidence="10" type="primary">TRY5I</name>
    <name evidence="10" type="ORF">DAPPUDRAFT_347768</name>
</gene>
<dbReference type="AlphaFoldDB" id="E9GTT3"/>
<keyword evidence="4 7" id="KW-0378">Hydrolase</keyword>
<evidence type="ECO:0000256" key="2">
    <source>
        <dbReference type="ARBA" id="ARBA00022525"/>
    </source>
</evidence>
<evidence type="ECO:0000313" key="11">
    <source>
        <dbReference type="Proteomes" id="UP000000305"/>
    </source>
</evidence>
<dbReference type="InterPro" id="IPR001254">
    <property type="entry name" value="Trypsin_dom"/>
</dbReference>
<comment type="subcellular location">
    <subcellularLocation>
        <location evidence="1">Secreted</location>
    </subcellularLocation>
</comment>
<dbReference type="EC" id="3.4.21.4" evidence="10"/>
<dbReference type="HOGENOM" id="CLU_006842_7_0_1"/>
<dbReference type="PRINTS" id="PR00722">
    <property type="entry name" value="CHYMOTRYPSIN"/>
</dbReference>
<evidence type="ECO:0000256" key="3">
    <source>
        <dbReference type="ARBA" id="ARBA00022670"/>
    </source>
</evidence>
<dbReference type="GO" id="GO:0006508">
    <property type="term" value="P:proteolysis"/>
    <property type="evidence" value="ECO:0007669"/>
    <property type="project" value="UniProtKB-KW"/>
</dbReference>
<dbReference type="GO" id="GO:0004252">
    <property type="term" value="F:serine-type endopeptidase activity"/>
    <property type="evidence" value="ECO:0000318"/>
    <property type="project" value="GO_Central"/>
</dbReference>
<dbReference type="PANTHER" id="PTHR24264">
    <property type="entry name" value="TRYPSIN-RELATED"/>
    <property type="match status" value="1"/>
</dbReference>
<feature type="chain" id="PRO_5012452194" evidence="8">
    <location>
        <begin position="16"/>
        <end position="286"/>
    </location>
</feature>
<dbReference type="SUPFAM" id="SSF50494">
    <property type="entry name" value="Trypsin-like serine proteases"/>
    <property type="match status" value="1"/>
</dbReference>
<dbReference type="EMBL" id="GL732564">
    <property type="protein sequence ID" value="EFX77151.1"/>
    <property type="molecule type" value="Genomic_DNA"/>
</dbReference>
<dbReference type="OrthoDB" id="10059102at2759"/>
<dbReference type="MEROPS" id="S01.116"/>
<dbReference type="Pfam" id="PF00089">
    <property type="entry name" value="Trypsin"/>
    <property type="match status" value="1"/>
</dbReference>
<evidence type="ECO:0000256" key="6">
    <source>
        <dbReference type="ARBA" id="ARBA00023157"/>
    </source>
</evidence>
<dbReference type="PROSITE" id="PS50240">
    <property type="entry name" value="TRYPSIN_DOM"/>
    <property type="match status" value="1"/>
</dbReference>
<dbReference type="InterPro" id="IPR043504">
    <property type="entry name" value="Peptidase_S1_PA_chymotrypsin"/>
</dbReference>
<dbReference type="InterPro" id="IPR009003">
    <property type="entry name" value="Peptidase_S1_PA"/>
</dbReference>
<sequence>MKFVVLATLLTYSWAAPHPPILPRLPIKDIVSGHQLKLSEKIIGGVEVVPNSLPFQVSIQRGSAGVYTQSCGGSILNETTVLTAAHCVDGAVIRALRVVAGEHSLNDKSGLEQNRDVAFYSMHPRYTASTWEDDIALIVLTEPFDLSVPSAKPVNLPPPTSEFDAPAGTVFTVSGWGTTRYGGILVSDVLLSVDVPVVADVDCDAYYGGTSQKPEVYPSMLCAGNTTDGGIDACQGDSGGPLFSGSGETAVQHGIVSWGKSCAEPQWPGVYTQVSYFVEWIALAMQ</sequence>
<dbReference type="STRING" id="6669.E9GTT3"/>
<reference evidence="10 11" key="1">
    <citation type="journal article" date="2011" name="Science">
        <title>The ecoresponsive genome of Daphnia pulex.</title>
        <authorList>
            <person name="Colbourne J.K."/>
            <person name="Pfrender M.E."/>
            <person name="Gilbert D."/>
            <person name="Thomas W.K."/>
            <person name="Tucker A."/>
            <person name="Oakley T.H."/>
            <person name="Tokishita S."/>
            <person name="Aerts A."/>
            <person name="Arnold G.J."/>
            <person name="Basu M.K."/>
            <person name="Bauer D.J."/>
            <person name="Caceres C.E."/>
            <person name="Carmel L."/>
            <person name="Casola C."/>
            <person name="Choi J.H."/>
            <person name="Detter J.C."/>
            <person name="Dong Q."/>
            <person name="Dusheyko S."/>
            <person name="Eads B.D."/>
            <person name="Frohlich T."/>
            <person name="Geiler-Samerotte K.A."/>
            <person name="Gerlach D."/>
            <person name="Hatcher P."/>
            <person name="Jogdeo S."/>
            <person name="Krijgsveld J."/>
            <person name="Kriventseva E.V."/>
            <person name="Kultz D."/>
            <person name="Laforsch C."/>
            <person name="Lindquist E."/>
            <person name="Lopez J."/>
            <person name="Manak J.R."/>
            <person name="Muller J."/>
            <person name="Pangilinan J."/>
            <person name="Patwardhan R.P."/>
            <person name="Pitluck S."/>
            <person name="Pritham E.J."/>
            <person name="Rechtsteiner A."/>
            <person name="Rho M."/>
            <person name="Rogozin I.B."/>
            <person name="Sakarya O."/>
            <person name="Salamov A."/>
            <person name="Schaack S."/>
            <person name="Shapiro H."/>
            <person name="Shiga Y."/>
            <person name="Skalitzky C."/>
            <person name="Smith Z."/>
            <person name="Souvorov A."/>
            <person name="Sung W."/>
            <person name="Tang Z."/>
            <person name="Tsuchiya D."/>
            <person name="Tu H."/>
            <person name="Vos H."/>
            <person name="Wang M."/>
            <person name="Wolf Y.I."/>
            <person name="Yamagata H."/>
            <person name="Yamada T."/>
            <person name="Ye Y."/>
            <person name="Shaw J.R."/>
            <person name="Andrews J."/>
            <person name="Crease T.J."/>
            <person name="Tang H."/>
            <person name="Lucas S.M."/>
            <person name="Robertson H.M."/>
            <person name="Bork P."/>
            <person name="Koonin E.V."/>
            <person name="Zdobnov E.M."/>
            <person name="Grigoriev I.V."/>
            <person name="Lynch M."/>
            <person name="Boore J.L."/>
        </authorList>
    </citation>
    <scope>NUCLEOTIDE SEQUENCE [LARGE SCALE GENOMIC DNA]</scope>
</reference>
<evidence type="ECO:0000256" key="5">
    <source>
        <dbReference type="ARBA" id="ARBA00022825"/>
    </source>
</evidence>
<dbReference type="PhylomeDB" id="E9GTT3"/>
<keyword evidence="8" id="KW-0732">Signal</keyword>
<dbReference type="InterPro" id="IPR018114">
    <property type="entry name" value="TRYPSIN_HIS"/>
</dbReference>
<evidence type="ECO:0000256" key="8">
    <source>
        <dbReference type="SAM" id="SignalP"/>
    </source>
</evidence>
<evidence type="ECO:0000259" key="9">
    <source>
        <dbReference type="PROSITE" id="PS50240"/>
    </source>
</evidence>
<feature type="signal peptide" evidence="8">
    <location>
        <begin position="1"/>
        <end position="15"/>
    </location>
</feature>
<dbReference type="PANTHER" id="PTHR24264:SF65">
    <property type="entry name" value="SRCR DOMAIN-CONTAINING PROTEIN"/>
    <property type="match status" value="1"/>
</dbReference>
<dbReference type="CDD" id="cd00190">
    <property type="entry name" value="Tryp_SPc"/>
    <property type="match status" value="1"/>
</dbReference>
<keyword evidence="11" id="KW-1185">Reference proteome</keyword>
<protein>
    <submittedName>
        <fullName evidence="10">Trypsin</fullName>
        <ecNumber evidence="10">3.4.21.4</ecNumber>
    </submittedName>
</protein>
<evidence type="ECO:0000256" key="7">
    <source>
        <dbReference type="RuleBase" id="RU363034"/>
    </source>
</evidence>
<dbReference type="InParanoid" id="E9GTT3"/>
<accession>E9GTT3</accession>
<name>E9GTT3_DAPPU</name>
<dbReference type="Proteomes" id="UP000000305">
    <property type="component" value="Unassembled WGS sequence"/>
</dbReference>
<evidence type="ECO:0000256" key="1">
    <source>
        <dbReference type="ARBA" id="ARBA00004613"/>
    </source>
</evidence>
<organism evidence="10 11">
    <name type="scientific">Daphnia pulex</name>
    <name type="common">Water flea</name>
    <dbReference type="NCBI Taxonomy" id="6669"/>
    <lineage>
        <taxon>Eukaryota</taxon>
        <taxon>Metazoa</taxon>
        <taxon>Ecdysozoa</taxon>
        <taxon>Arthropoda</taxon>
        <taxon>Crustacea</taxon>
        <taxon>Branchiopoda</taxon>
        <taxon>Diplostraca</taxon>
        <taxon>Cladocera</taxon>
        <taxon>Anomopoda</taxon>
        <taxon>Daphniidae</taxon>
        <taxon>Daphnia</taxon>
    </lineage>
</organism>
<dbReference type="InterPro" id="IPR001314">
    <property type="entry name" value="Peptidase_S1A"/>
</dbReference>
<proteinExistence type="predicted"/>
<dbReference type="Gene3D" id="2.40.10.10">
    <property type="entry name" value="Trypsin-like serine proteases"/>
    <property type="match status" value="1"/>
</dbReference>
<evidence type="ECO:0000313" key="10">
    <source>
        <dbReference type="EMBL" id="EFX77151.1"/>
    </source>
</evidence>
<keyword evidence="3 7" id="KW-0645">Protease</keyword>
<dbReference type="PROSITE" id="PS00135">
    <property type="entry name" value="TRYPSIN_SER"/>
    <property type="match status" value="1"/>
</dbReference>
<dbReference type="FunFam" id="2.40.10.10:FF:000038">
    <property type="entry name" value="Serine protease"/>
    <property type="match status" value="1"/>
</dbReference>
<dbReference type="KEGG" id="dpx:DAPPUDRAFT_347768"/>